<dbReference type="HOGENOM" id="CLU_020027_14_3_1"/>
<feature type="chain" id="PRO_5008788928" description="Beta-lactamase-related domain-containing protein" evidence="1">
    <location>
        <begin position="21"/>
        <end position="565"/>
    </location>
</feature>
<reference evidence="4" key="3">
    <citation type="submission" date="2015-06" db="UniProtKB">
        <authorList>
            <consortium name="EnsemblMetazoa"/>
        </authorList>
    </citation>
    <scope>IDENTIFICATION</scope>
</reference>
<feature type="domain" description="Beta-lactamase-related" evidence="2">
    <location>
        <begin position="43"/>
        <end position="383"/>
    </location>
</feature>
<dbReference type="EnsemblMetazoa" id="CapteT217346">
    <property type="protein sequence ID" value="CapteP217346"/>
    <property type="gene ID" value="CapteG217346"/>
</dbReference>
<dbReference type="EMBL" id="AMQN01017594">
    <property type="status" value="NOT_ANNOTATED_CDS"/>
    <property type="molecule type" value="Genomic_DNA"/>
</dbReference>
<evidence type="ECO:0000313" key="4">
    <source>
        <dbReference type="EnsemblMetazoa" id="CapteP217346"/>
    </source>
</evidence>
<name>R7VCB9_CAPTE</name>
<dbReference type="OrthoDB" id="5946976at2759"/>
<dbReference type="InterPro" id="IPR012338">
    <property type="entry name" value="Beta-lactam/transpept-like"/>
</dbReference>
<organism evidence="3">
    <name type="scientific">Capitella teleta</name>
    <name type="common">Polychaete worm</name>
    <dbReference type="NCBI Taxonomy" id="283909"/>
    <lineage>
        <taxon>Eukaryota</taxon>
        <taxon>Metazoa</taxon>
        <taxon>Spiralia</taxon>
        <taxon>Lophotrochozoa</taxon>
        <taxon>Annelida</taxon>
        <taxon>Polychaeta</taxon>
        <taxon>Sedentaria</taxon>
        <taxon>Scolecida</taxon>
        <taxon>Capitellidae</taxon>
        <taxon>Capitella</taxon>
    </lineage>
</organism>
<dbReference type="InterPro" id="IPR001466">
    <property type="entry name" value="Beta-lactam-related"/>
</dbReference>
<dbReference type="STRING" id="283909.R7VCB9"/>
<accession>R7VCB9</accession>
<sequence length="565" mass="63175">MGCRTCVAVCMLIAIVSTDASQTENETEIHARLSPEQRSDIISFVERLMECGEILGLALSVVEQETPLIEVGLGHSDIQRSKHVTSHTRFPIASNSKAFTSTLIALLIEKGTWSKNSIRLQWDTPIREYLEDEFRLYDTIMTSQTSLRDLMSHRTGMPALALLILTGNPPSTSKTDFFSNFQHYRPVSAFRTESHYSNMMVALAGYVLEVVTGRSYQDLVRSLIFDPLNMTTSEFLQEDIRSLDLAESYAIDSTGMKHVDMDVLYDQVKFAMSAGGVISSAEDMSKWMMMQLKNGAPLLSRKALLETHASHAIVPEAFVTPKRKPWHDMVDEPVSTDLGWFTNIDGGFKRVYHSGSIMTYKSRVWLYPDVSLGVYVQSNGPGNRRNSIILDRMLYHISAILLGTGYTGQNVDAVCNDTQKYAEAPMIEARPLTRHLQDFAGRYERPGFPAIRVKVNGSHLQMNIGILYEAQLLYSGRNDAFVASMRGVYWFLPASDWYQFRNGSDGRITSVSTSVESSLLTFTRPGVPLPRHDLDPNPAACPSRAALDDSMNLVIIVSMISIKGF</sequence>
<dbReference type="PANTHER" id="PTHR46825:SF15">
    <property type="entry name" value="BETA-LACTAMASE-RELATED DOMAIN-CONTAINING PROTEIN"/>
    <property type="match status" value="1"/>
</dbReference>
<gene>
    <name evidence="3" type="ORF">CAPTEDRAFT_217346</name>
</gene>
<dbReference type="Proteomes" id="UP000014760">
    <property type="component" value="Unassembled WGS sequence"/>
</dbReference>
<feature type="signal peptide" evidence="1">
    <location>
        <begin position="1"/>
        <end position="20"/>
    </location>
</feature>
<proteinExistence type="predicted"/>
<keyword evidence="1" id="KW-0732">Signal</keyword>
<protein>
    <recommendedName>
        <fullName evidence="2">Beta-lactamase-related domain-containing protein</fullName>
    </recommendedName>
</protein>
<dbReference type="Gene3D" id="3.40.710.10">
    <property type="entry name" value="DD-peptidase/beta-lactamase superfamily"/>
    <property type="match status" value="1"/>
</dbReference>
<keyword evidence="5" id="KW-1185">Reference proteome</keyword>
<evidence type="ECO:0000313" key="5">
    <source>
        <dbReference type="Proteomes" id="UP000014760"/>
    </source>
</evidence>
<dbReference type="Pfam" id="PF00144">
    <property type="entry name" value="Beta-lactamase"/>
    <property type="match status" value="1"/>
</dbReference>
<dbReference type="OMA" id="WINETTA"/>
<reference evidence="3 5" key="2">
    <citation type="journal article" date="2013" name="Nature">
        <title>Insights into bilaterian evolution from three spiralian genomes.</title>
        <authorList>
            <person name="Simakov O."/>
            <person name="Marletaz F."/>
            <person name="Cho S.J."/>
            <person name="Edsinger-Gonzales E."/>
            <person name="Havlak P."/>
            <person name="Hellsten U."/>
            <person name="Kuo D.H."/>
            <person name="Larsson T."/>
            <person name="Lv J."/>
            <person name="Arendt D."/>
            <person name="Savage R."/>
            <person name="Osoegawa K."/>
            <person name="de Jong P."/>
            <person name="Grimwood J."/>
            <person name="Chapman J.A."/>
            <person name="Shapiro H."/>
            <person name="Aerts A."/>
            <person name="Otillar R.P."/>
            <person name="Terry A.Y."/>
            <person name="Boore J.L."/>
            <person name="Grigoriev I.V."/>
            <person name="Lindberg D.R."/>
            <person name="Seaver E.C."/>
            <person name="Weisblat D.A."/>
            <person name="Putnam N.H."/>
            <person name="Rokhsar D.S."/>
        </authorList>
    </citation>
    <scope>NUCLEOTIDE SEQUENCE</scope>
    <source>
        <strain evidence="3 5">I ESC-2004</strain>
    </source>
</reference>
<dbReference type="SUPFAM" id="SSF56601">
    <property type="entry name" value="beta-lactamase/transpeptidase-like"/>
    <property type="match status" value="1"/>
</dbReference>
<evidence type="ECO:0000313" key="3">
    <source>
        <dbReference type="EMBL" id="ELU16177.1"/>
    </source>
</evidence>
<dbReference type="InterPro" id="IPR050491">
    <property type="entry name" value="AmpC-like"/>
</dbReference>
<dbReference type="EMBL" id="KB293289">
    <property type="protein sequence ID" value="ELU16177.1"/>
    <property type="molecule type" value="Genomic_DNA"/>
</dbReference>
<evidence type="ECO:0000256" key="1">
    <source>
        <dbReference type="SAM" id="SignalP"/>
    </source>
</evidence>
<reference evidence="5" key="1">
    <citation type="submission" date="2012-12" db="EMBL/GenBank/DDBJ databases">
        <authorList>
            <person name="Hellsten U."/>
            <person name="Grimwood J."/>
            <person name="Chapman J.A."/>
            <person name="Shapiro H."/>
            <person name="Aerts A."/>
            <person name="Otillar R.P."/>
            <person name="Terry A.Y."/>
            <person name="Boore J.L."/>
            <person name="Simakov O."/>
            <person name="Marletaz F."/>
            <person name="Cho S.-J."/>
            <person name="Edsinger-Gonzales E."/>
            <person name="Havlak P."/>
            <person name="Kuo D.-H."/>
            <person name="Larsson T."/>
            <person name="Lv J."/>
            <person name="Arendt D."/>
            <person name="Savage R."/>
            <person name="Osoegawa K."/>
            <person name="de Jong P."/>
            <person name="Lindberg D.R."/>
            <person name="Seaver E.C."/>
            <person name="Weisblat D.A."/>
            <person name="Putnam N.H."/>
            <person name="Grigoriev I.V."/>
            <person name="Rokhsar D.S."/>
        </authorList>
    </citation>
    <scope>NUCLEOTIDE SEQUENCE</scope>
    <source>
        <strain evidence="5">I ESC-2004</strain>
    </source>
</reference>
<dbReference type="AlphaFoldDB" id="R7VCB9"/>
<dbReference type="PANTHER" id="PTHR46825">
    <property type="entry name" value="D-ALANYL-D-ALANINE-CARBOXYPEPTIDASE/ENDOPEPTIDASE AMPH"/>
    <property type="match status" value="1"/>
</dbReference>
<evidence type="ECO:0000259" key="2">
    <source>
        <dbReference type="Pfam" id="PF00144"/>
    </source>
</evidence>